<dbReference type="GeneID" id="87836021"/>
<reference evidence="3" key="1">
    <citation type="journal article" date="2023" name="Mol. Phylogenet. Evol.">
        <title>Genome-scale phylogeny and comparative genomics of the fungal order Sordariales.</title>
        <authorList>
            <person name="Hensen N."/>
            <person name="Bonometti L."/>
            <person name="Westerberg I."/>
            <person name="Brannstrom I.O."/>
            <person name="Guillou S."/>
            <person name="Cros-Aarteil S."/>
            <person name="Calhoun S."/>
            <person name="Haridas S."/>
            <person name="Kuo A."/>
            <person name="Mondo S."/>
            <person name="Pangilinan J."/>
            <person name="Riley R."/>
            <person name="LaButti K."/>
            <person name="Andreopoulos B."/>
            <person name="Lipzen A."/>
            <person name="Chen C."/>
            <person name="Yan M."/>
            <person name="Daum C."/>
            <person name="Ng V."/>
            <person name="Clum A."/>
            <person name="Steindorff A."/>
            <person name="Ohm R.A."/>
            <person name="Martin F."/>
            <person name="Silar P."/>
            <person name="Natvig D.O."/>
            <person name="Lalanne C."/>
            <person name="Gautier V."/>
            <person name="Ament-Velasquez S.L."/>
            <person name="Kruys A."/>
            <person name="Hutchinson M.I."/>
            <person name="Powell A.J."/>
            <person name="Barry K."/>
            <person name="Miller A.N."/>
            <person name="Grigoriev I.V."/>
            <person name="Debuchy R."/>
            <person name="Gladieux P."/>
            <person name="Hiltunen Thoren M."/>
            <person name="Johannesson H."/>
        </authorList>
    </citation>
    <scope>NUCLEOTIDE SEQUENCE</scope>
    <source>
        <strain evidence="3">CBS 168.71</strain>
    </source>
</reference>
<proteinExistence type="inferred from homology"/>
<evidence type="ECO:0000256" key="1">
    <source>
        <dbReference type="ARBA" id="ARBA00061469"/>
    </source>
</evidence>
<accession>A0AAE0HE40</accession>
<comment type="similarity">
    <text evidence="1">Belongs to the GID4/VID24 family.</text>
</comment>
<name>A0AAE0HE40_9PEZI</name>
<dbReference type="GO" id="GO:0007039">
    <property type="term" value="P:protein catabolic process in the vacuole"/>
    <property type="evidence" value="ECO:0007669"/>
    <property type="project" value="TreeGrafter"/>
</dbReference>
<dbReference type="PANTHER" id="PTHR14534:SF3">
    <property type="entry name" value="GID COMPLEX SUBUNIT 4 HOMOLOG"/>
    <property type="match status" value="1"/>
</dbReference>
<dbReference type="GO" id="GO:0043161">
    <property type="term" value="P:proteasome-mediated ubiquitin-dependent protein catabolic process"/>
    <property type="evidence" value="ECO:0007669"/>
    <property type="project" value="TreeGrafter"/>
</dbReference>
<feature type="compositionally biased region" description="Basic and acidic residues" evidence="2">
    <location>
        <begin position="110"/>
        <end position="120"/>
    </location>
</feature>
<dbReference type="GO" id="GO:0034657">
    <property type="term" value="C:GID complex"/>
    <property type="evidence" value="ECO:0007669"/>
    <property type="project" value="TreeGrafter"/>
</dbReference>
<evidence type="ECO:0000256" key="2">
    <source>
        <dbReference type="SAM" id="MobiDB-lite"/>
    </source>
</evidence>
<organism evidence="3 4">
    <name type="scientific">Chaetomium fimeti</name>
    <dbReference type="NCBI Taxonomy" id="1854472"/>
    <lineage>
        <taxon>Eukaryota</taxon>
        <taxon>Fungi</taxon>
        <taxon>Dikarya</taxon>
        <taxon>Ascomycota</taxon>
        <taxon>Pezizomycotina</taxon>
        <taxon>Sordariomycetes</taxon>
        <taxon>Sordariomycetidae</taxon>
        <taxon>Sordariales</taxon>
        <taxon>Chaetomiaceae</taxon>
        <taxon>Chaetomium</taxon>
    </lineage>
</organism>
<feature type="compositionally biased region" description="Polar residues" evidence="2">
    <location>
        <begin position="73"/>
        <end position="83"/>
    </location>
</feature>
<dbReference type="AlphaFoldDB" id="A0AAE0HE40"/>
<dbReference type="EMBL" id="JAUEPN010000005">
    <property type="protein sequence ID" value="KAK3294599.1"/>
    <property type="molecule type" value="Genomic_DNA"/>
</dbReference>
<evidence type="ECO:0000313" key="3">
    <source>
        <dbReference type="EMBL" id="KAK3294599.1"/>
    </source>
</evidence>
<feature type="region of interest" description="Disordered" evidence="2">
    <location>
        <begin position="1"/>
        <end position="189"/>
    </location>
</feature>
<dbReference type="Pfam" id="PF09783">
    <property type="entry name" value="Vac_ImportDeg"/>
    <property type="match status" value="1"/>
</dbReference>
<gene>
    <name evidence="3" type="ORF">B0H64DRAFT_190880</name>
</gene>
<dbReference type="GO" id="GO:0006623">
    <property type="term" value="P:protein targeting to vacuole"/>
    <property type="evidence" value="ECO:0007669"/>
    <property type="project" value="TreeGrafter"/>
</dbReference>
<dbReference type="GO" id="GO:0045721">
    <property type="term" value="P:negative regulation of gluconeogenesis"/>
    <property type="evidence" value="ECO:0007669"/>
    <property type="project" value="TreeGrafter"/>
</dbReference>
<sequence length="402" mass="44869">MPTPSSNRPDPPSPRFYSFSSCPDPEEEQHHPLQPASESSPTSPNPQSPSSWRPHSPSAYPTDDGARPDTAASGDSRSVTMSPGPQPDGDGRDVHIGHVPQRTAVARDGAIAEERQKPTDVDEEMSPAADELPSGGAVGGNGSMASGSREGTRTTVCEPPGDTKSRAEQLSPIPGETQEEADVWGPLDKGPRWVEDSGLMGMGLEYSHMRIITPAPSLYLQPGSRFVGTQQSKRQRYEVEVEIKHVDMRESFMCGHLTIQGLADDHPTLTTYFEGEIIGSKYGFVTQHQEWGASEKIDFSHWSKFTAFRPYQKQMRKGTQTAIKDVDQKENIFMRWKEHFLVPDHRIRTIRNASFEGFYYVCFNQAKGEISGIYFHRKSENFQQLELKYVENRGCFGAVEFR</sequence>
<protein>
    <submittedName>
        <fullName evidence="3">Vacuolar import and degradation protein-domain-containing protein</fullName>
    </submittedName>
</protein>
<feature type="compositionally biased region" description="Pro residues" evidence="2">
    <location>
        <begin position="1"/>
        <end position="14"/>
    </location>
</feature>
<dbReference type="InterPro" id="IPR018618">
    <property type="entry name" value="GID4/10-like"/>
</dbReference>
<dbReference type="RefSeq" id="XP_062658113.1">
    <property type="nucleotide sequence ID" value="XM_062799073.1"/>
</dbReference>
<dbReference type="GO" id="GO:0005773">
    <property type="term" value="C:vacuole"/>
    <property type="evidence" value="ECO:0007669"/>
    <property type="project" value="GOC"/>
</dbReference>
<dbReference type="Proteomes" id="UP001278766">
    <property type="component" value="Unassembled WGS sequence"/>
</dbReference>
<dbReference type="PANTHER" id="PTHR14534">
    <property type="entry name" value="VACUOLAR IMPORT AND DEGRADATION PROTEIN 24"/>
    <property type="match status" value="1"/>
</dbReference>
<comment type="caution">
    <text evidence="3">The sequence shown here is derived from an EMBL/GenBank/DDBJ whole genome shotgun (WGS) entry which is preliminary data.</text>
</comment>
<reference evidence="3" key="2">
    <citation type="submission" date="2023-06" db="EMBL/GenBank/DDBJ databases">
        <authorList>
            <consortium name="Lawrence Berkeley National Laboratory"/>
            <person name="Haridas S."/>
            <person name="Hensen N."/>
            <person name="Bonometti L."/>
            <person name="Westerberg I."/>
            <person name="Brannstrom I.O."/>
            <person name="Guillou S."/>
            <person name="Cros-Aarteil S."/>
            <person name="Calhoun S."/>
            <person name="Kuo A."/>
            <person name="Mondo S."/>
            <person name="Pangilinan J."/>
            <person name="Riley R."/>
            <person name="Labutti K."/>
            <person name="Andreopoulos B."/>
            <person name="Lipzen A."/>
            <person name="Chen C."/>
            <person name="Yanf M."/>
            <person name="Daum C."/>
            <person name="Ng V."/>
            <person name="Clum A."/>
            <person name="Steindorff A."/>
            <person name="Ohm R."/>
            <person name="Martin F."/>
            <person name="Silar P."/>
            <person name="Natvig D."/>
            <person name="Lalanne C."/>
            <person name="Gautier V."/>
            <person name="Ament-Velasquez S.L."/>
            <person name="Kruys A."/>
            <person name="Hutchinson M.I."/>
            <person name="Powell A.J."/>
            <person name="Barry K."/>
            <person name="Miller A.N."/>
            <person name="Grigoriev I.V."/>
            <person name="Debuchy R."/>
            <person name="Gladieux P."/>
            <person name="Thoren M.H."/>
            <person name="Johannesson H."/>
        </authorList>
    </citation>
    <scope>NUCLEOTIDE SEQUENCE</scope>
    <source>
        <strain evidence="3">CBS 168.71</strain>
    </source>
</reference>
<evidence type="ECO:0000313" key="4">
    <source>
        <dbReference type="Proteomes" id="UP001278766"/>
    </source>
</evidence>
<keyword evidence="4" id="KW-1185">Reference proteome</keyword>